<dbReference type="SUPFAM" id="SSF53383">
    <property type="entry name" value="PLP-dependent transferases"/>
    <property type="match status" value="1"/>
</dbReference>
<evidence type="ECO:0000256" key="1">
    <source>
        <dbReference type="ARBA" id="ARBA00001933"/>
    </source>
</evidence>
<dbReference type="CDD" id="cd06450">
    <property type="entry name" value="DOPA_deC_like"/>
    <property type="match status" value="1"/>
</dbReference>
<organism evidence="10 11">
    <name type="scientific">Streptomyces salyersiae</name>
    <dbReference type="NCBI Taxonomy" id="3075530"/>
    <lineage>
        <taxon>Bacteria</taxon>
        <taxon>Bacillati</taxon>
        <taxon>Actinomycetota</taxon>
        <taxon>Actinomycetes</taxon>
        <taxon>Kitasatosporales</taxon>
        <taxon>Streptomycetaceae</taxon>
        <taxon>Streptomyces</taxon>
    </lineage>
</organism>
<evidence type="ECO:0000256" key="5">
    <source>
        <dbReference type="ARBA" id="ARBA00023239"/>
    </source>
</evidence>
<evidence type="ECO:0000313" key="11">
    <source>
        <dbReference type="Proteomes" id="UP001183777"/>
    </source>
</evidence>
<dbReference type="Proteomes" id="UP001183777">
    <property type="component" value="Unassembled WGS sequence"/>
</dbReference>
<dbReference type="RefSeq" id="WP_200693213.1">
    <property type="nucleotide sequence ID" value="NZ_JAVREX010000003.1"/>
</dbReference>
<sequence length="473" mass="52625">MPLHKGSSGADASAEHRRLALNPFFGEADPTAPMTAAPPRHRLPDGPMPSSSAYRIVHDELMLDGNSRLNLATFVTTWMEPQAGVLMGECRDKNMIDKDEYPRTAELERRCVAMLADLWNAPDPQAVVGCSTTGSSEACMLAGMALKRRWSTRNADRYPAHARPNLVMGVNVQVCWEKFCTFWEVEARQVPMEGERFHLDPQAAMELCDENTIGVVGILGSTFDGSYEPIAELCAALDELQERTGLDIPVHVDGASGAMVAPFLDEDLVWDFRLPRVASVNTSGHKYGLVYPGVGWVLWRSSAQLPEELVFRVNYLGGDMPTFALNFSRPGAQVVAQYYTFLRLGRDGYRAVQQTSRDIAMRLAGEFETLGDFRLLGRGDELPVFALTTRPDVQAYDVFDVSRRLRERGWLVPAYTFPANRQDLAVLRVVCRNGFSSDLAELLMDDVRRLLPELRAQPHPLGPGRAAQTAFHH</sequence>
<keyword evidence="5 7" id="KW-0456">Lyase</keyword>
<evidence type="ECO:0000313" key="10">
    <source>
        <dbReference type="EMBL" id="MDT0427961.1"/>
    </source>
</evidence>
<dbReference type="PANTHER" id="PTHR43321">
    <property type="entry name" value="GLUTAMATE DECARBOXYLASE"/>
    <property type="match status" value="1"/>
</dbReference>
<evidence type="ECO:0000256" key="2">
    <source>
        <dbReference type="ARBA" id="ARBA00009533"/>
    </source>
</evidence>
<reference evidence="11" key="1">
    <citation type="submission" date="2023-07" db="EMBL/GenBank/DDBJ databases">
        <title>30 novel species of actinomycetes from the DSMZ collection.</title>
        <authorList>
            <person name="Nouioui I."/>
        </authorList>
    </citation>
    <scope>NUCLEOTIDE SEQUENCE [LARGE SCALE GENOMIC DNA]</scope>
    <source>
        <strain evidence="11">DSM 41770</strain>
    </source>
</reference>
<keyword evidence="11" id="KW-1185">Reference proteome</keyword>
<comment type="similarity">
    <text evidence="2 7">Belongs to the group II decarboxylase family.</text>
</comment>
<dbReference type="InterPro" id="IPR010107">
    <property type="entry name" value="Glutamate_decarboxylase"/>
</dbReference>
<feature type="region of interest" description="Disordered" evidence="9">
    <location>
        <begin position="25"/>
        <end position="44"/>
    </location>
</feature>
<comment type="caution">
    <text evidence="10">The sequence shown here is derived from an EMBL/GenBank/DDBJ whole genome shotgun (WGS) entry which is preliminary data.</text>
</comment>
<dbReference type="Gene3D" id="3.40.640.10">
    <property type="entry name" value="Type I PLP-dependent aspartate aminotransferase-like (Major domain)"/>
    <property type="match status" value="1"/>
</dbReference>
<accession>A0ABU2RGH0</accession>
<evidence type="ECO:0000256" key="8">
    <source>
        <dbReference type="RuleBase" id="RU361171"/>
    </source>
</evidence>
<evidence type="ECO:0000256" key="3">
    <source>
        <dbReference type="ARBA" id="ARBA00012421"/>
    </source>
</evidence>
<dbReference type="GO" id="GO:0004351">
    <property type="term" value="F:glutamate decarboxylase activity"/>
    <property type="evidence" value="ECO:0007669"/>
    <property type="project" value="UniProtKB-EC"/>
</dbReference>
<comment type="catalytic activity">
    <reaction evidence="6 8">
        <text>L-glutamate + H(+) = 4-aminobutanoate + CO2</text>
        <dbReference type="Rhea" id="RHEA:17785"/>
        <dbReference type="ChEBI" id="CHEBI:15378"/>
        <dbReference type="ChEBI" id="CHEBI:16526"/>
        <dbReference type="ChEBI" id="CHEBI:29985"/>
        <dbReference type="ChEBI" id="CHEBI:59888"/>
        <dbReference type="EC" id="4.1.1.15"/>
    </reaction>
</comment>
<name>A0ABU2RGH0_9ACTN</name>
<dbReference type="NCBIfam" id="TIGR01788">
    <property type="entry name" value="Glu-decarb-GAD"/>
    <property type="match status" value="1"/>
</dbReference>
<dbReference type="Pfam" id="PF00282">
    <property type="entry name" value="Pyridoxal_deC"/>
    <property type="match status" value="1"/>
</dbReference>
<proteinExistence type="inferred from homology"/>
<evidence type="ECO:0000256" key="4">
    <source>
        <dbReference type="ARBA" id="ARBA00022898"/>
    </source>
</evidence>
<dbReference type="Gene3D" id="4.10.280.50">
    <property type="match status" value="1"/>
</dbReference>
<protein>
    <recommendedName>
        <fullName evidence="3 8">Glutamate decarboxylase</fullName>
        <ecNumber evidence="3 8">4.1.1.15</ecNumber>
    </recommendedName>
</protein>
<gene>
    <name evidence="10" type="ORF">RM649_09945</name>
</gene>
<keyword evidence="8" id="KW-0210">Decarboxylase</keyword>
<evidence type="ECO:0000256" key="7">
    <source>
        <dbReference type="RuleBase" id="RU000382"/>
    </source>
</evidence>
<dbReference type="InterPro" id="IPR015421">
    <property type="entry name" value="PyrdxlP-dep_Trfase_major"/>
</dbReference>
<dbReference type="InterPro" id="IPR015424">
    <property type="entry name" value="PyrdxlP-dep_Trfase"/>
</dbReference>
<dbReference type="EC" id="4.1.1.15" evidence="3 8"/>
<dbReference type="InterPro" id="IPR002129">
    <property type="entry name" value="PyrdxlP-dep_de-COase"/>
</dbReference>
<keyword evidence="4 7" id="KW-0663">Pyridoxal phosphate</keyword>
<dbReference type="PANTHER" id="PTHR43321:SF3">
    <property type="entry name" value="GLUTAMATE DECARBOXYLASE"/>
    <property type="match status" value="1"/>
</dbReference>
<comment type="cofactor">
    <cofactor evidence="1 7">
        <name>pyridoxal 5'-phosphate</name>
        <dbReference type="ChEBI" id="CHEBI:597326"/>
    </cofactor>
</comment>
<evidence type="ECO:0000256" key="6">
    <source>
        <dbReference type="ARBA" id="ARBA00048868"/>
    </source>
</evidence>
<dbReference type="Gene3D" id="3.90.1150.160">
    <property type="match status" value="1"/>
</dbReference>
<evidence type="ECO:0000256" key="9">
    <source>
        <dbReference type="SAM" id="MobiDB-lite"/>
    </source>
</evidence>
<dbReference type="EMBL" id="JAVREX010000003">
    <property type="protein sequence ID" value="MDT0427961.1"/>
    <property type="molecule type" value="Genomic_DNA"/>
</dbReference>
<feature type="compositionally biased region" description="Low complexity" evidence="9">
    <location>
        <begin position="28"/>
        <end position="38"/>
    </location>
</feature>